<organism evidence="6 7">
    <name type="scientific">Pontibacillus yanchengensis Y32</name>
    <dbReference type="NCBI Taxonomy" id="1385514"/>
    <lineage>
        <taxon>Bacteria</taxon>
        <taxon>Bacillati</taxon>
        <taxon>Bacillota</taxon>
        <taxon>Bacilli</taxon>
        <taxon>Bacillales</taxon>
        <taxon>Bacillaceae</taxon>
        <taxon>Pontibacillus</taxon>
    </lineage>
</organism>
<protein>
    <submittedName>
        <fullName evidence="6">Bacitracin ABC transporter ATP-binding protein</fullName>
    </submittedName>
</protein>
<dbReference type="InterPro" id="IPR003439">
    <property type="entry name" value="ABC_transporter-like_ATP-bd"/>
</dbReference>
<dbReference type="Proteomes" id="UP000030147">
    <property type="component" value="Unassembled WGS sequence"/>
</dbReference>
<dbReference type="OrthoDB" id="9804819at2"/>
<evidence type="ECO:0000259" key="5">
    <source>
        <dbReference type="PROSITE" id="PS50893"/>
    </source>
</evidence>
<name>A0A0A2TER2_9BACI</name>
<dbReference type="eggNOG" id="COG1131">
    <property type="taxonomic scope" value="Bacteria"/>
</dbReference>
<comment type="caution">
    <text evidence="6">The sequence shown here is derived from an EMBL/GenBank/DDBJ whole genome shotgun (WGS) entry which is preliminary data.</text>
</comment>
<sequence length="318" mass="36004">MMKDIIYTENLTKSYKGFHAVDHVSLRVKKGEIYGFLGLNGAGKTTTIRMMLGMIRPTSGTCYINGQQVSAGNHHVWEQVGYMVETPYAYPELTVKENLDITMHLRQLEGRWKVARIMERLKLTPYEHKKAKHLSMGNAQRLGIAKALLHEPGVLLLDEPANGLDPAGIVEIRELLQELAYEKGTTIFISSHILGEISKIATKIGIIHEGRLIRELRKEELQQQQIVRLLLKTRDSYAAAKVLRNDGYTIQRDEDGRLVTQDGYAVKNPDQLAKRLVEADLPPTMLFVEEEDLESFFLRMIGEKGEDFHASTAPNYMG</sequence>
<dbReference type="Gene3D" id="3.40.50.300">
    <property type="entry name" value="P-loop containing nucleotide triphosphate hydrolases"/>
    <property type="match status" value="1"/>
</dbReference>
<keyword evidence="3" id="KW-0547">Nucleotide-binding</keyword>
<evidence type="ECO:0000313" key="7">
    <source>
        <dbReference type="Proteomes" id="UP000030147"/>
    </source>
</evidence>
<dbReference type="AlphaFoldDB" id="A0A0A2TER2"/>
<dbReference type="PANTHER" id="PTHR43335">
    <property type="entry name" value="ABC TRANSPORTER, ATP-BINDING PROTEIN"/>
    <property type="match status" value="1"/>
</dbReference>
<gene>
    <name evidence="6" type="ORF">N782_09875</name>
</gene>
<accession>A0A0A2TER2</accession>
<evidence type="ECO:0000256" key="2">
    <source>
        <dbReference type="ARBA" id="ARBA00022448"/>
    </source>
</evidence>
<dbReference type="PROSITE" id="PS50893">
    <property type="entry name" value="ABC_TRANSPORTER_2"/>
    <property type="match status" value="1"/>
</dbReference>
<keyword evidence="2" id="KW-0813">Transport</keyword>
<keyword evidence="4 6" id="KW-0067">ATP-binding</keyword>
<comment type="similarity">
    <text evidence="1">Belongs to the ABC transporter superfamily.</text>
</comment>
<dbReference type="GO" id="GO:0016887">
    <property type="term" value="F:ATP hydrolysis activity"/>
    <property type="evidence" value="ECO:0007669"/>
    <property type="project" value="InterPro"/>
</dbReference>
<evidence type="ECO:0000256" key="4">
    <source>
        <dbReference type="ARBA" id="ARBA00022840"/>
    </source>
</evidence>
<dbReference type="PANTHER" id="PTHR43335:SF4">
    <property type="entry name" value="ABC TRANSPORTER, ATP-BINDING PROTEIN"/>
    <property type="match status" value="1"/>
</dbReference>
<dbReference type="SMART" id="SM00382">
    <property type="entry name" value="AAA"/>
    <property type="match status" value="1"/>
</dbReference>
<proteinExistence type="inferred from homology"/>
<evidence type="ECO:0000256" key="1">
    <source>
        <dbReference type="ARBA" id="ARBA00005417"/>
    </source>
</evidence>
<keyword evidence="7" id="KW-1185">Reference proteome</keyword>
<dbReference type="SUPFAM" id="SSF52540">
    <property type="entry name" value="P-loop containing nucleoside triphosphate hydrolases"/>
    <property type="match status" value="1"/>
</dbReference>
<dbReference type="InterPro" id="IPR003593">
    <property type="entry name" value="AAA+_ATPase"/>
</dbReference>
<dbReference type="Pfam" id="PF00005">
    <property type="entry name" value="ABC_tran"/>
    <property type="match status" value="1"/>
</dbReference>
<feature type="domain" description="ABC transporter" evidence="5">
    <location>
        <begin position="6"/>
        <end position="234"/>
    </location>
</feature>
<reference evidence="6 7" key="1">
    <citation type="journal article" date="2015" name="Stand. Genomic Sci.">
        <title>High quality draft genome sequence of the moderately halophilic bacterium Pontibacillus yanchengensis Y32(T) and comparison among Pontibacillus genomes.</title>
        <authorList>
            <person name="Huang J."/>
            <person name="Qiao Z.X."/>
            <person name="Tang J.W."/>
            <person name="Wang G."/>
        </authorList>
    </citation>
    <scope>NUCLEOTIDE SEQUENCE [LARGE SCALE GENOMIC DNA]</scope>
    <source>
        <strain evidence="6 7">Y32</strain>
    </source>
</reference>
<dbReference type="GO" id="GO:0005524">
    <property type="term" value="F:ATP binding"/>
    <property type="evidence" value="ECO:0007669"/>
    <property type="project" value="UniProtKB-KW"/>
</dbReference>
<dbReference type="InterPro" id="IPR027417">
    <property type="entry name" value="P-loop_NTPase"/>
</dbReference>
<dbReference type="STRING" id="1385514.N782_09875"/>
<dbReference type="EMBL" id="AVBF01000021">
    <property type="protein sequence ID" value="KGP72883.1"/>
    <property type="molecule type" value="Genomic_DNA"/>
</dbReference>
<evidence type="ECO:0000256" key="3">
    <source>
        <dbReference type="ARBA" id="ARBA00022741"/>
    </source>
</evidence>
<evidence type="ECO:0000313" key="6">
    <source>
        <dbReference type="EMBL" id="KGP72883.1"/>
    </source>
</evidence>